<dbReference type="EMBL" id="CP022521">
    <property type="protein sequence ID" value="ASO20966.1"/>
    <property type="molecule type" value="Genomic_DNA"/>
</dbReference>
<organism evidence="3 4">
    <name type="scientific">Actinoalloteichus hoggarensis</name>
    <dbReference type="NCBI Taxonomy" id="1470176"/>
    <lineage>
        <taxon>Bacteria</taxon>
        <taxon>Bacillati</taxon>
        <taxon>Actinomycetota</taxon>
        <taxon>Actinomycetes</taxon>
        <taxon>Pseudonocardiales</taxon>
        <taxon>Pseudonocardiaceae</taxon>
        <taxon>Actinoalloteichus</taxon>
    </lineage>
</organism>
<dbReference type="Pfam" id="PF00701">
    <property type="entry name" value="DHDPS"/>
    <property type="match status" value="1"/>
</dbReference>
<evidence type="ECO:0000313" key="4">
    <source>
        <dbReference type="Proteomes" id="UP000204221"/>
    </source>
</evidence>
<dbReference type="RefSeq" id="WP_211290424.1">
    <property type="nucleotide sequence ID" value="NZ_CP022521.1"/>
</dbReference>
<keyword evidence="4" id="KW-1185">Reference proteome</keyword>
<dbReference type="InterPro" id="IPR002220">
    <property type="entry name" value="DapA-like"/>
</dbReference>
<dbReference type="KEGG" id="ahg:AHOG_16700"/>
<dbReference type="CDD" id="cd00408">
    <property type="entry name" value="DHDPS-like"/>
    <property type="match status" value="1"/>
</dbReference>
<dbReference type="PANTHER" id="PTHR12128">
    <property type="entry name" value="DIHYDRODIPICOLINATE SYNTHASE"/>
    <property type="match status" value="1"/>
</dbReference>
<dbReference type="SUPFAM" id="SSF51569">
    <property type="entry name" value="Aldolase"/>
    <property type="match status" value="1"/>
</dbReference>
<reference evidence="3 4" key="1">
    <citation type="submission" date="2017-07" db="EMBL/GenBank/DDBJ databases">
        <title>Complete genome sequence of Actinoalloteichus hoggarensis DSM 45943, type strain of Actinoalloteichus hoggarensis.</title>
        <authorList>
            <person name="Ruckert C."/>
            <person name="Nouioui I."/>
            <person name="Willmese J."/>
            <person name="van Wezel G."/>
            <person name="Klenk H.-P."/>
            <person name="Kalinowski J."/>
            <person name="Zotchev S.B."/>
        </authorList>
    </citation>
    <scope>NUCLEOTIDE SEQUENCE [LARGE SCALE GENOMIC DNA]</scope>
    <source>
        <strain evidence="3 4">DSM 45943</strain>
    </source>
</reference>
<dbReference type="Proteomes" id="UP000204221">
    <property type="component" value="Chromosome"/>
</dbReference>
<dbReference type="PANTHER" id="PTHR12128:SF51">
    <property type="entry name" value="BLL4205 PROTEIN"/>
    <property type="match status" value="1"/>
</dbReference>
<dbReference type="InterPro" id="IPR013785">
    <property type="entry name" value="Aldolase_TIM"/>
</dbReference>
<dbReference type="SMART" id="SM01130">
    <property type="entry name" value="DHDPS"/>
    <property type="match status" value="1"/>
</dbReference>
<keyword evidence="1" id="KW-0456">Lyase</keyword>
<name>A0A221W5J2_9PSEU</name>
<dbReference type="AlphaFoldDB" id="A0A221W5J2"/>
<evidence type="ECO:0000256" key="1">
    <source>
        <dbReference type="ARBA" id="ARBA00023239"/>
    </source>
</evidence>
<feature type="region of interest" description="Disordered" evidence="2">
    <location>
        <begin position="105"/>
        <end position="134"/>
    </location>
</feature>
<evidence type="ECO:0000256" key="2">
    <source>
        <dbReference type="SAM" id="MobiDB-lite"/>
    </source>
</evidence>
<proteinExistence type="predicted"/>
<evidence type="ECO:0000313" key="3">
    <source>
        <dbReference type="EMBL" id="ASO20966.1"/>
    </source>
</evidence>
<dbReference type="Gene3D" id="3.20.20.70">
    <property type="entry name" value="Aldolase class I"/>
    <property type="match status" value="1"/>
</dbReference>
<gene>
    <name evidence="3" type="ORF">AHOG_16700</name>
</gene>
<protein>
    <submittedName>
        <fullName evidence="3">Dihydrodipicolinate synthase</fullName>
    </submittedName>
</protein>
<feature type="region of interest" description="Disordered" evidence="2">
    <location>
        <begin position="1"/>
        <end position="30"/>
    </location>
</feature>
<feature type="compositionally biased region" description="Low complexity" evidence="2">
    <location>
        <begin position="1"/>
        <end position="15"/>
    </location>
</feature>
<sequence length="419" mass="43369">MTTQQTPPGRGTTPPSGHPPPPFDGTPGPAAEALIDALRYRLLPAVLTPMHADGRVDLGELERYATGLLAADRVDPLGGPPGMGASGLPTGPAADVACVADAAGSMIDDPRRGPGFGETPDTPTPSMSGSPAAGRLGDAGNGALGGVAVWAHTGRGLRLARADRLRVLQTFRQVTTLPIVAGAGTPDDGTGTAEDETVRMAVDAAEHGADAVMVYPPAALRGSARRDAEVLRLHERIAAAVDLPLLGFYLHGEAGGYEYPTSLLGELSTLPSVAGVKLATLDRAMACQDAIIEIRRHGRLAVTGEDRMFGPSLMWGADAALAGIAAARADLTASVLRSWHTGAHAAFHRDSAALDRFAAVTFFAPIEGYVQRMFWAAVHEGLLAEHAAHDPYGPALPPGDRQAVSDCLDTLTARPRAAD</sequence>
<dbReference type="GO" id="GO:0008840">
    <property type="term" value="F:4-hydroxy-tetrahydrodipicolinate synthase activity"/>
    <property type="evidence" value="ECO:0007669"/>
    <property type="project" value="TreeGrafter"/>
</dbReference>
<accession>A0A221W5J2</accession>